<evidence type="ECO:0000313" key="1">
    <source>
        <dbReference type="EMBL" id="KAK2943241.1"/>
    </source>
</evidence>
<name>A0ABQ9WXW0_9EUKA</name>
<reference evidence="1 2" key="1">
    <citation type="journal article" date="2022" name="bioRxiv">
        <title>Genomics of Preaxostyla Flagellates Illuminates Evolutionary Transitions and the Path Towards Mitochondrial Loss.</title>
        <authorList>
            <person name="Novak L.V.F."/>
            <person name="Treitli S.C."/>
            <person name="Pyrih J."/>
            <person name="Halakuc P."/>
            <person name="Pipaliya S.V."/>
            <person name="Vacek V."/>
            <person name="Brzon O."/>
            <person name="Soukal P."/>
            <person name="Eme L."/>
            <person name="Dacks J.B."/>
            <person name="Karnkowska A."/>
            <person name="Elias M."/>
            <person name="Hampl V."/>
        </authorList>
    </citation>
    <scope>NUCLEOTIDE SEQUENCE [LARGE SCALE GENOMIC DNA]</scope>
    <source>
        <strain evidence="1">NAU3</strain>
        <tissue evidence="1">Gut</tissue>
    </source>
</reference>
<keyword evidence="2" id="KW-1185">Reference proteome</keyword>
<proteinExistence type="predicted"/>
<dbReference type="Proteomes" id="UP001281761">
    <property type="component" value="Unassembled WGS sequence"/>
</dbReference>
<dbReference type="EMBL" id="JARBJD010000356">
    <property type="protein sequence ID" value="KAK2943241.1"/>
    <property type="molecule type" value="Genomic_DNA"/>
</dbReference>
<evidence type="ECO:0000313" key="2">
    <source>
        <dbReference type="Proteomes" id="UP001281761"/>
    </source>
</evidence>
<comment type="caution">
    <text evidence="1">The sequence shown here is derived from an EMBL/GenBank/DDBJ whole genome shotgun (WGS) entry which is preliminary data.</text>
</comment>
<organism evidence="1 2">
    <name type="scientific">Blattamonas nauphoetae</name>
    <dbReference type="NCBI Taxonomy" id="2049346"/>
    <lineage>
        <taxon>Eukaryota</taxon>
        <taxon>Metamonada</taxon>
        <taxon>Preaxostyla</taxon>
        <taxon>Oxymonadida</taxon>
        <taxon>Blattamonas</taxon>
    </lineage>
</organism>
<protein>
    <submittedName>
        <fullName evidence="1">Uncharacterized protein</fullName>
    </submittedName>
</protein>
<gene>
    <name evidence="1" type="ORF">BLNAU_21867</name>
</gene>
<sequence>MITGTAIECLVNVMDNSSFHVRLALIEADLIAQLITSVNPKSLSFTDAAEIHTYLMAIIMNSVWFASRIGLDYLGIDDPDEERAVHETVFKQVVVPSESYICQNDSLSFPVSSIDHTLSLPTLALLAYESQFGRISHFALAIACFVLCPSFSSCGSTAKCRVSNLTLQLNTTIQTFIPQCPLSHLIPSRRLLCGLCQGRRDRIGGVLQSVSNLLTPNTCTLSPLDSSCNCDILCALSVRWMGVHSRCGWVLAEQKERSVKSRGHLHNKPLDTLSCETTDDPTKIAAALSFLNVCLSPKLTNSTVAVTVFELLSQLFKNLNPHESLLTEATLDFHRTFTSILDKILRFSSAKSIVSKERERCEEVFVDVC</sequence>
<accession>A0ABQ9WXW0</accession>